<reference evidence="3" key="1">
    <citation type="submission" date="2018-05" db="EMBL/GenBank/DDBJ databases">
        <authorList>
            <person name="Lanie J.A."/>
            <person name="Ng W.-L."/>
            <person name="Kazmierczak K.M."/>
            <person name="Andrzejewski T.M."/>
            <person name="Davidsen T.M."/>
            <person name="Wayne K.J."/>
            <person name="Tettelin H."/>
            <person name="Glass J.I."/>
            <person name="Rusch D."/>
            <person name="Podicherti R."/>
            <person name="Tsui H.-C.T."/>
            <person name="Winkler M.E."/>
        </authorList>
    </citation>
    <scope>NUCLEOTIDE SEQUENCE</scope>
</reference>
<dbReference type="InterPro" id="IPR038731">
    <property type="entry name" value="RgtA/B/C-like"/>
</dbReference>
<dbReference type="NCBIfam" id="TIGR03663">
    <property type="entry name" value="flippase activity-associated protein Agl23"/>
    <property type="match status" value="1"/>
</dbReference>
<evidence type="ECO:0000256" key="1">
    <source>
        <dbReference type="SAM" id="Phobius"/>
    </source>
</evidence>
<feature type="domain" description="Glycosyltransferase RgtA/B/C/D-like" evidence="2">
    <location>
        <begin position="70"/>
        <end position="187"/>
    </location>
</feature>
<accession>A0A382TVM8</accession>
<feature type="transmembrane region" description="Helical" evidence="1">
    <location>
        <begin position="90"/>
        <end position="110"/>
    </location>
</feature>
<evidence type="ECO:0000313" key="3">
    <source>
        <dbReference type="EMBL" id="SVD25561.1"/>
    </source>
</evidence>
<dbReference type="PANTHER" id="PTHR41710">
    <property type="entry name" value="GLYCOSYL TRANSFERASE, FAMILY 39"/>
    <property type="match status" value="1"/>
</dbReference>
<feature type="transmembrane region" description="Helical" evidence="1">
    <location>
        <begin position="143"/>
        <end position="160"/>
    </location>
</feature>
<keyword evidence="1" id="KW-0812">Transmembrane</keyword>
<feature type="non-terminal residue" evidence="3">
    <location>
        <position position="191"/>
    </location>
</feature>
<dbReference type="EMBL" id="UINC01139172">
    <property type="protein sequence ID" value="SVD25561.1"/>
    <property type="molecule type" value="Genomic_DNA"/>
</dbReference>
<dbReference type="AlphaFoldDB" id="A0A382TVM8"/>
<keyword evidence="1" id="KW-1133">Transmembrane helix</keyword>
<dbReference type="InterPro" id="IPR019962">
    <property type="entry name" value="CHP03663"/>
</dbReference>
<dbReference type="PANTHER" id="PTHR41710:SF2">
    <property type="entry name" value="GLYCOSYL TRANSFERASE FAMILY 39_83 DOMAIN-CONTAINING PROTEIN"/>
    <property type="match status" value="1"/>
</dbReference>
<feature type="transmembrane region" description="Helical" evidence="1">
    <location>
        <begin position="117"/>
        <end position="137"/>
    </location>
</feature>
<gene>
    <name evidence="3" type="ORF">METZ01_LOCUS378415</name>
</gene>
<dbReference type="Pfam" id="PF13231">
    <property type="entry name" value="PMT_2"/>
    <property type="match status" value="1"/>
</dbReference>
<proteinExistence type="predicted"/>
<protein>
    <recommendedName>
        <fullName evidence="2">Glycosyltransferase RgtA/B/C/D-like domain-containing protein</fullName>
    </recommendedName>
</protein>
<sequence length="191" mass="21886">MDNKANPMESRILVKLDYEKIVWIALLLFAATLRLYDLGARVISHDESLHTYYAWELSQGRGFEHTPLMHGPLQFHAVAFTYFLFGDSDFTSRIPSAMFGIVAVGLLWYFRDIFGRVGALVAAGLITISPMMVYYSRYVRNESLVVVWVLIMLLAIARYFHDRHPKWLYVLAGAMALNHATKEVAFLYDAI</sequence>
<keyword evidence="1" id="KW-0472">Membrane</keyword>
<name>A0A382TVM8_9ZZZZ</name>
<feature type="transmembrane region" description="Helical" evidence="1">
    <location>
        <begin position="21"/>
        <end position="43"/>
    </location>
</feature>
<organism evidence="3">
    <name type="scientific">marine metagenome</name>
    <dbReference type="NCBI Taxonomy" id="408172"/>
    <lineage>
        <taxon>unclassified sequences</taxon>
        <taxon>metagenomes</taxon>
        <taxon>ecological metagenomes</taxon>
    </lineage>
</organism>
<evidence type="ECO:0000259" key="2">
    <source>
        <dbReference type="Pfam" id="PF13231"/>
    </source>
</evidence>